<dbReference type="InterPro" id="IPR001226">
    <property type="entry name" value="Flavodoxin_CS"/>
</dbReference>
<evidence type="ECO:0000313" key="4">
    <source>
        <dbReference type="Proteomes" id="UP000095651"/>
    </source>
</evidence>
<dbReference type="InterPro" id="IPR026816">
    <property type="entry name" value="Flavodoxin_dom"/>
</dbReference>
<dbReference type="GO" id="GO:0010181">
    <property type="term" value="F:FMN binding"/>
    <property type="evidence" value="ECO:0007669"/>
    <property type="project" value="InterPro"/>
</dbReference>
<proteinExistence type="predicted"/>
<dbReference type="PANTHER" id="PTHR38030:SF2">
    <property type="entry name" value="PROTOPORPHYRINOGEN IX DEHYDROGENASE [QUINONE]"/>
    <property type="match status" value="1"/>
</dbReference>
<protein>
    <submittedName>
        <fullName evidence="3">Flavodoxin</fullName>
    </submittedName>
</protein>
<organism evidence="3 4">
    <name type="scientific">Hungatella hathewayi</name>
    <dbReference type="NCBI Taxonomy" id="154046"/>
    <lineage>
        <taxon>Bacteria</taxon>
        <taxon>Bacillati</taxon>
        <taxon>Bacillota</taxon>
        <taxon>Clostridia</taxon>
        <taxon>Lachnospirales</taxon>
        <taxon>Lachnospiraceae</taxon>
        <taxon>Hungatella</taxon>
    </lineage>
</organism>
<sequence length="197" mass="22119">MDRIIIYGSKYGTTKRYAEELSRRTGIPCRNCKEVKSLSSCKVVIYLGGIYAGQILGLSQTAKLLRQEPAAKLLVVTVGLSDPADETNVRNIRNFIKKQLADPLWAETKLFHLRGGMDYSRLSVAHRAMMGLLYSRVKKIPPEEQNSETRGLIETFGRKVDFTDFESLNEISGFLTAENGTSGPELREQMQNAEVQE</sequence>
<dbReference type="PANTHER" id="PTHR38030">
    <property type="entry name" value="PROTOPORPHYRINOGEN IX DEHYDROGENASE [MENAQUINONE]"/>
    <property type="match status" value="1"/>
</dbReference>
<dbReference type="InterPro" id="IPR029039">
    <property type="entry name" value="Flavoprotein-like_sf"/>
</dbReference>
<dbReference type="GO" id="GO:0009055">
    <property type="term" value="F:electron transfer activity"/>
    <property type="evidence" value="ECO:0007669"/>
    <property type="project" value="InterPro"/>
</dbReference>
<dbReference type="GO" id="GO:0006783">
    <property type="term" value="P:heme biosynthetic process"/>
    <property type="evidence" value="ECO:0007669"/>
    <property type="project" value="TreeGrafter"/>
</dbReference>
<dbReference type="EMBL" id="CYZE01000007">
    <property type="protein sequence ID" value="CUO50842.1"/>
    <property type="molecule type" value="Genomic_DNA"/>
</dbReference>
<dbReference type="Proteomes" id="UP000095651">
    <property type="component" value="Unassembled WGS sequence"/>
</dbReference>
<gene>
    <name evidence="3" type="ORF">ERS852407_03041</name>
</gene>
<dbReference type="InterPro" id="IPR052200">
    <property type="entry name" value="Protoporphyrinogen_IX_DH"/>
</dbReference>
<dbReference type="AlphaFoldDB" id="A0A174FKP7"/>
<evidence type="ECO:0000256" key="1">
    <source>
        <dbReference type="SAM" id="MobiDB-lite"/>
    </source>
</evidence>
<evidence type="ECO:0000259" key="2">
    <source>
        <dbReference type="Pfam" id="PF12724"/>
    </source>
</evidence>
<feature type="domain" description="Flavodoxin" evidence="2">
    <location>
        <begin position="4"/>
        <end position="135"/>
    </location>
</feature>
<evidence type="ECO:0000313" key="3">
    <source>
        <dbReference type="EMBL" id="CUO50842.1"/>
    </source>
</evidence>
<name>A0A174FKP7_9FIRM</name>
<dbReference type="RefSeq" id="WP_055656401.1">
    <property type="nucleotide sequence ID" value="NZ_CABIXC010000007.1"/>
</dbReference>
<dbReference type="PROSITE" id="PS00201">
    <property type="entry name" value="FLAVODOXIN"/>
    <property type="match status" value="1"/>
</dbReference>
<accession>A0A174FKP7</accession>
<dbReference type="SUPFAM" id="SSF52218">
    <property type="entry name" value="Flavoproteins"/>
    <property type="match status" value="1"/>
</dbReference>
<dbReference type="GO" id="GO:0070819">
    <property type="term" value="F:menaquinone-dependent protoporphyrinogen oxidase activity"/>
    <property type="evidence" value="ECO:0007669"/>
    <property type="project" value="TreeGrafter"/>
</dbReference>
<dbReference type="Pfam" id="PF12724">
    <property type="entry name" value="Flavodoxin_5"/>
    <property type="match status" value="1"/>
</dbReference>
<feature type="region of interest" description="Disordered" evidence="1">
    <location>
        <begin position="177"/>
        <end position="197"/>
    </location>
</feature>
<reference evidence="3 4" key="1">
    <citation type="submission" date="2015-09" db="EMBL/GenBank/DDBJ databases">
        <authorList>
            <consortium name="Pathogen Informatics"/>
        </authorList>
    </citation>
    <scope>NUCLEOTIDE SEQUENCE [LARGE SCALE GENOMIC DNA]</scope>
    <source>
        <strain evidence="3 4">2789STDY5608850</strain>
    </source>
</reference>